<dbReference type="PANTHER" id="PTHR14237">
    <property type="entry name" value="MOLYBDOPTERIN COFACTOR SULFURASE MOSC"/>
    <property type="match status" value="1"/>
</dbReference>
<dbReference type="Pfam" id="PF03476">
    <property type="entry name" value="MOSC_N"/>
    <property type="match status" value="1"/>
</dbReference>
<dbReference type="AlphaFoldDB" id="Q1QU42"/>
<organism evidence="2 3">
    <name type="scientific">Chromohalobacter israelensis (strain ATCC BAA-138 / DSM 3043 / CIP 106854 / NCIMB 13768 / 1H11)</name>
    <name type="common">Chromohalobacter salexigens</name>
    <dbReference type="NCBI Taxonomy" id="290398"/>
    <lineage>
        <taxon>Bacteria</taxon>
        <taxon>Pseudomonadati</taxon>
        <taxon>Pseudomonadota</taxon>
        <taxon>Gammaproteobacteria</taxon>
        <taxon>Oceanospirillales</taxon>
        <taxon>Halomonadaceae</taxon>
        <taxon>Chromohalobacter</taxon>
    </lineage>
</organism>
<dbReference type="GO" id="GO:0003824">
    <property type="term" value="F:catalytic activity"/>
    <property type="evidence" value="ECO:0007669"/>
    <property type="project" value="InterPro"/>
</dbReference>
<dbReference type="PANTHER" id="PTHR14237:SF19">
    <property type="entry name" value="MITOCHONDRIAL AMIDOXIME REDUCING COMPONENT 1"/>
    <property type="match status" value="1"/>
</dbReference>
<dbReference type="Proteomes" id="UP000000239">
    <property type="component" value="Chromosome"/>
</dbReference>
<dbReference type="eggNOG" id="COG3217">
    <property type="taxonomic scope" value="Bacteria"/>
</dbReference>
<evidence type="ECO:0000313" key="3">
    <source>
        <dbReference type="Proteomes" id="UP000000239"/>
    </source>
</evidence>
<dbReference type="KEGG" id="csa:Csal_2669"/>
<proteinExistence type="predicted"/>
<dbReference type="GeneID" id="95335367"/>
<dbReference type="InterPro" id="IPR011037">
    <property type="entry name" value="Pyrv_Knase-like_insert_dom_sf"/>
</dbReference>
<reference evidence="2 3" key="1">
    <citation type="journal article" date="2011" name="Stand. Genomic Sci.">
        <title>Complete genome sequence of the halophilic and highly halotolerant Chromohalobacter salexigens type strain (1H11(T)).</title>
        <authorList>
            <person name="Copeland A."/>
            <person name="O'Connor K."/>
            <person name="Lucas S."/>
            <person name="Lapidus A."/>
            <person name="Berry K.W."/>
            <person name="Detter J.C."/>
            <person name="Del Rio T.G."/>
            <person name="Hammon N."/>
            <person name="Dalin E."/>
            <person name="Tice H."/>
            <person name="Pitluck S."/>
            <person name="Bruce D."/>
            <person name="Goodwin L."/>
            <person name="Han C."/>
            <person name="Tapia R."/>
            <person name="Saunders E."/>
            <person name="Schmutz J."/>
            <person name="Brettin T."/>
            <person name="Larimer F."/>
            <person name="Land M."/>
            <person name="Hauser L."/>
            <person name="Vargas C."/>
            <person name="Nieto J.J."/>
            <person name="Kyrpides N.C."/>
            <person name="Ivanova N."/>
            <person name="Goker M."/>
            <person name="Klenk H.P."/>
            <person name="Csonka L.N."/>
            <person name="Woyke T."/>
        </authorList>
    </citation>
    <scope>NUCLEOTIDE SEQUENCE [LARGE SCALE GENOMIC DNA]</scope>
    <source>
        <strain evidence="3">ATCC BAA-138 / DSM 3043 / CIP 106854 / NCIMB 13768 / 1H11</strain>
    </source>
</reference>
<sequence>MVTLSAIHLYPIKSTAGRSQDTAWVGEEGLAGDRRFMVAKPDGTFLTARTHPQLQRAMTTFDGETLTLAHPELPTLHMAVTDFARAAFATTVWADDFQALTTHPRLDAWFSEVAGEPARLLWLGEQSPRYRDSIARRVSFADGYPLMLISEASLDDLNTRTDDVHVMAQFRPNLVVAGTEAYAEDAWRRIRIGEVVMRVGKPCSRCAMISVDPATGTFKAGREPLRTLASYRRGEGGKVYFGQNLIAENEGRIMRGAPVEVLEHAL</sequence>
<dbReference type="STRING" id="290398.Csal_2669"/>
<dbReference type="GO" id="GO:0030151">
    <property type="term" value="F:molybdenum ion binding"/>
    <property type="evidence" value="ECO:0007669"/>
    <property type="project" value="InterPro"/>
</dbReference>
<dbReference type="PROSITE" id="PS51340">
    <property type="entry name" value="MOSC"/>
    <property type="match status" value="1"/>
</dbReference>
<dbReference type="InterPro" id="IPR005303">
    <property type="entry name" value="MOCOS_middle"/>
</dbReference>
<gene>
    <name evidence="2" type="ordered locus">Csal_2669</name>
</gene>
<dbReference type="InterPro" id="IPR005302">
    <property type="entry name" value="MoCF_Sase_C"/>
</dbReference>
<feature type="domain" description="MOSC" evidence="1">
    <location>
        <begin position="118"/>
        <end position="262"/>
    </location>
</feature>
<dbReference type="GO" id="GO:0030170">
    <property type="term" value="F:pyridoxal phosphate binding"/>
    <property type="evidence" value="ECO:0007669"/>
    <property type="project" value="InterPro"/>
</dbReference>
<accession>Q1QU42</accession>
<dbReference type="SUPFAM" id="SSF141673">
    <property type="entry name" value="MOSC N-terminal domain-like"/>
    <property type="match status" value="1"/>
</dbReference>
<dbReference type="EMBL" id="CP000285">
    <property type="protein sequence ID" value="ABE60016.1"/>
    <property type="molecule type" value="Genomic_DNA"/>
</dbReference>
<dbReference type="HOGENOM" id="CLU_028286_0_1_6"/>
<evidence type="ECO:0000313" key="2">
    <source>
        <dbReference type="EMBL" id="ABE60016.1"/>
    </source>
</evidence>
<dbReference type="RefSeq" id="WP_011507962.1">
    <property type="nucleotide sequence ID" value="NC_007963.1"/>
</dbReference>
<keyword evidence="3" id="KW-1185">Reference proteome</keyword>
<dbReference type="Pfam" id="PF03473">
    <property type="entry name" value="MOSC"/>
    <property type="match status" value="1"/>
</dbReference>
<name>Q1QU42_CHRI1</name>
<dbReference type="OrthoDB" id="581532at2"/>
<evidence type="ECO:0000259" key="1">
    <source>
        <dbReference type="PROSITE" id="PS51340"/>
    </source>
</evidence>
<dbReference type="SUPFAM" id="SSF50800">
    <property type="entry name" value="PK beta-barrel domain-like"/>
    <property type="match status" value="1"/>
</dbReference>
<protein>
    <submittedName>
        <fullName evidence="2">MOSC protein</fullName>
    </submittedName>
</protein>